<feature type="compositionally biased region" description="Basic residues" evidence="1">
    <location>
        <begin position="156"/>
        <end position="165"/>
    </location>
</feature>
<accession>A0AAE0C7I0</accession>
<feature type="non-terminal residue" evidence="2">
    <location>
        <position position="1"/>
    </location>
</feature>
<evidence type="ECO:0000313" key="2">
    <source>
        <dbReference type="EMBL" id="KAK3249853.1"/>
    </source>
</evidence>
<reference evidence="2 3" key="1">
    <citation type="journal article" date="2015" name="Genome Biol. Evol.">
        <title>Comparative Genomics of a Bacterivorous Green Alga Reveals Evolutionary Causalities and Consequences of Phago-Mixotrophic Mode of Nutrition.</title>
        <authorList>
            <person name="Burns J.A."/>
            <person name="Paasch A."/>
            <person name="Narechania A."/>
            <person name="Kim E."/>
        </authorList>
    </citation>
    <scope>NUCLEOTIDE SEQUENCE [LARGE SCALE GENOMIC DNA]</scope>
    <source>
        <strain evidence="2 3">PLY_AMNH</strain>
    </source>
</reference>
<dbReference type="EMBL" id="LGRX02027079">
    <property type="protein sequence ID" value="KAK3249853.1"/>
    <property type="molecule type" value="Genomic_DNA"/>
</dbReference>
<gene>
    <name evidence="2" type="ORF">CYMTET_40739</name>
</gene>
<dbReference type="Proteomes" id="UP001190700">
    <property type="component" value="Unassembled WGS sequence"/>
</dbReference>
<dbReference type="AlphaFoldDB" id="A0AAE0C7I0"/>
<protein>
    <submittedName>
        <fullName evidence="2">Uncharacterized protein</fullName>
    </submittedName>
</protein>
<proteinExistence type="predicted"/>
<feature type="compositionally biased region" description="Polar residues" evidence="1">
    <location>
        <begin position="80"/>
        <end position="93"/>
    </location>
</feature>
<feature type="compositionally biased region" description="Basic and acidic residues" evidence="1">
    <location>
        <begin position="36"/>
        <end position="49"/>
    </location>
</feature>
<feature type="region of interest" description="Disordered" evidence="1">
    <location>
        <begin position="1"/>
        <end position="93"/>
    </location>
</feature>
<organism evidence="2 3">
    <name type="scientific">Cymbomonas tetramitiformis</name>
    <dbReference type="NCBI Taxonomy" id="36881"/>
    <lineage>
        <taxon>Eukaryota</taxon>
        <taxon>Viridiplantae</taxon>
        <taxon>Chlorophyta</taxon>
        <taxon>Pyramimonadophyceae</taxon>
        <taxon>Pyramimonadales</taxon>
        <taxon>Pyramimonadaceae</taxon>
        <taxon>Cymbomonas</taxon>
    </lineage>
</organism>
<evidence type="ECO:0000313" key="3">
    <source>
        <dbReference type="Proteomes" id="UP001190700"/>
    </source>
</evidence>
<sequence>LDDDAQAEDAGSPARAGDLELEPSAMSLPSDLGTPRGDDTTETAVERARTSQPVTNSDMPGSPGQGSPFRDSARRPGSRVVNTEAWSPNTSIAKKSESLLQASMLQATERAQFQEEMDRLAAEEAAEERRLQRQHDQMQAQALEEDHEEELDMSHGKKKGRKSKKEKADGSAVKKKKKAQASRGLLSLAPAHAVLRQNRVAEAGGHYRKRSAKECTSTAECMRSSAVTDSLIPGAALFLNFKERGGALY</sequence>
<keyword evidence="3" id="KW-1185">Reference proteome</keyword>
<evidence type="ECO:0000256" key="1">
    <source>
        <dbReference type="SAM" id="MobiDB-lite"/>
    </source>
</evidence>
<feature type="region of interest" description="Disordered" evidence="1">
    <location>
        <begin position="110"/>
        <end position="184"/>
    </location>
</feature>
<feature type="compositionally biased region" description="Polar residues" evidence="1">
    <location>
        <begin position="50"/>
        <end position="59"/>
    </location>
</feature>
<name>A0AAE0C7I0_9CHLO</name>
<feature type="compositionally biased region" description="Basic and acidic residues" evidence="1">
    <location>
        <begin position="112"/>
        <end position="136"/>
    </location>
</feature>
<comment type="caution">
    <text evidence="2">The sequence shown here is derived from an EMBL/GenBank/DDBJ whole genome shotgun (WGS) entry which is preliminary data.</text>
</comment>